<dbReference type="Proteomes" id="UP001370758">
    <property type="component" value="Unassembled WGS sequence"/>
</dbReference>
<proteinExistence type="predicted"/>
<name>A0AAV9W2U4_9PEZI</name>
<evidence type="ECO:0000313" key="2">
    <source>
        <dbReference type="EMBL" id="KAK6500098.1"/>
    </source>
</evidence>
<comment type="caution">
    <text evidence="2">The sequence shown here is derived from an EMBL/GenBank/DDBJ whole genome shotgun (WGS) entry which is preliminary data.</text>
</comment>
<gene>
    <name evidence="2" type="ORF">TWF481_010455</name>
</gene>
<dbReference type="EMBL" id="JAVHJL010000007">
    <property type="protein sequence ID" value="KAK6500098.1"/>
    <property type="molecule type" value="Genomic_DNA"/>
</dbReference>
<protein>
    <submittedName>
        <fullName evidence="2">Uncharacterized protein</fullName>
    </submittedName>
</protein>
<keyword evidence="3" id="KW-1185">Reference proteome</keyword>
<accession>A0AAV9W2U4</accession>
<sequence>MKISVQLLIVILLAVTTSARPMVFGNFVNDYNDLSQSQKDKLAKFENMEQGNSATIIPTTNNPTQPTINDVSNVNFGTPNQTNNMPQDISSALAAGREAIKDAMTAASNIRWKRMVFDNFVDDSNGLSQSQQDKLAQFEAIERGQGPISQ</sequence>
<organism evidence="2 3">
    <name type="scientific">Arthrobotrys musiformis</name>
    <dbReference type="NCBI Taxonomy" id="47236"/>
    <lineage>
        <taxon>Eukaryota</taxon>
        <taxon>Fungi</taxon>
        <taxon>Dikarya</taxon>
        <taxon>Ascomycota</taxon>
        <taxon>Pezizomycotina</taxon>
        <taxon>Orbiliomycetes</taxon>
        <taxon>Orbiliales</taxon>
        <taxon>Orbiliaceae</taxon>
        <taxon>Arthrobotrys</taxon>
    </lineage>
</organism>
<reference evidence="2 3" key="1">
    <citation type="submission" date="2023-08" db="EMBL/GenBank/DDBJ databases">
        <authorList>
            <person name="Palmer J.M."/>
        </authorList>
    </citation>
    <scope>NUCLEOTIDE SEQUENCE [LARGE SCALE GENOMIC DNA]</scope>
    <source>
        <strain evidence="2 3">TWF481</strain>
    </source>
</reference>
<keyword evidence="1" id="KW-0732">Signal</keyword>
<evidence type="ECO:0000256" key="1">
    <source>
        <dbReference type="SAM" id="SignalP"/>
    </source>
</evidence>
<dbReference type="AlphaFoldDB" id="A0AAV9W2U4"/>
<feature type="chain" id="PRO_5043451919" evidence="1">
    <location>
        <begin position="20"/>
        <end position="150"/>
    </location>
</feature>
<feature type="signal peptide" evidence="1">
    <location>
        <begin position="1"/>
        <end position="19"/>
    </location>
</feature>
<evidence type="ECO:0000313" key="3">
    <source>
        <dbReference type="Proteomes" id="UP001370758"/>
    </source>
</evidence>